<protein>
    <submittedName>
        <fullName evidence="1">Uncharacterized protein</fullName>
    </submittedName>
</protein>
<dbReference type="KEGG" id="moc:BB934_26130"/>
<dbReference type="AlphaFoldDB" id="A0A1B2EMR5"/>
<evidence type="ECO:0000313" key="1">
    <source>
        <dbReference type="EMBL" id="ANY81264.1"/>
    </source>
</evidence>
<accession>A0A1B2EMR5</accession>
<organism evidence="1">
    <name type="scientific">Microvirga ossetica</name>
    <dbReference type="NCBI Taxonomy" id="1882682"/>
    <lineage>
        <taxon>Bacteria</taxon>
        <taxon>Pseudomonadati</taxon>
        <taxon>Pseudomonadota</taxon>
        <taxon>Alphaproteobacteria</taxon>
        <taxon>Hyphomicrobiales</taxon>
        <taxon>Methylobacteriaceae</taxon>
        <taxon>Microvirga</taxon>
    </lineage>
</organism>
<name>A0A1B2EMR5_9HYPH</name>
<gene>
    <name evidence="1" type="ORF">BB934_26130</name>
</gene>
<dbReference type="EMBL" id="CP016616">
    <property type="protein sequence ID" value="ANY81264.1"/>
    <property type="molecule type" value="Genomic_DNA"/>
</dbReference>
<proteinExistence type="predicted"/>
<sequence>MDRRMMPALRNMNRSLCRVEASWGFGIGRWLQSLRFSPDPGREAGLRDFLTGEVRSHAMQPGLCAAHLLIADRDRGKTPTQEAVLRGGQDTVADWVLLIEGYDQAAVFQDRTALLRQNGAGPDIAADLYALDHARLAQ</sequence>
<reference evidence="1" key="1">
    <citation type="submission" date="2016-07" db="EMBL/GenBank/DDBJ databases">
        <title>Microvirga ossetica sp. nov. a new species of rhizobia isolated from root nodules of the legume species Vicia alpestris Steven originated from North Ossetia region in the Caucasus.</title>
        <authorList>
            <person name="Safronova V.I."/>
            <person name="Kuznetsova I.G."/>
            <person name="Sazanova A.L."/>
            <person name="Belimov A."/>
            <person name="Andronov E."/>
            <person name="Osledkin Y.S."/>
            <person name="Onishchuk O.P."/>
            <person name="Kurchak O.N."/>
            <person name="Shaposhnikov A.I."/>
            <person name="Willems A."/>
            <person name="Tikhonovich I.A."/>
        </authorList>
    </citation>
    <scope>NUCLEOTIDE SEQUENCE [LARGE SCALE GENOMIC DNA]</scope>
    <source>
        <strain evidence="1">V5/3M</strain>
    </source>
</reference>